<keyword evidence="2" id="KW-0808">Transferase</keyword>
<dbReference type="Gene3D" id="3.30.200.20">
    <property type="entry name" value="Phosphorylase Kinase, domain 1"/>
    <property type="match status" value="1"/>
</dbReference>
<evidence type="ECO:0000256" key="1">
    <source>
        <dbReference type="ARBA" id="ARBA00022527"/>
    </source>
</evidence>
<dbReference type="PANTHER" id="PTHR24351">
    <property type="entry name" value="RIBOSOMAL PROTEIN S6 KINASE"/>
    <property type="match status" value="1"/>
</dbReference>
<keyword evidence="4 6" id="KW-0418">Kinase</keyword>
<evidence type="ECO:0000256" key="5">
    <source>
        <dbReference type="ARBA" id="ARBA00022840"/>
    </source>
</evidence>
<name>G7YHM0_CLOSI</name>
<reference evidence="6" key="1">
    <citation type="journal article" date="2011" name="Genome Biol.">
        <title>The draft genome of the carcinogenic human liver fluke Clonorchis sinensis.</title>
        <authorList>
            <person name="Wang X."/>
            <person name="Chen W."/>
            <person name="Huang Y."/>
            <person name="Sun J."/>
            <person name="Men J."/>
            <person name="Liu H."/>
            <person name="Luo F."/>
            <person name="Guo L."/>
            <person name="Lv X."/>
            <person name="Deng C."/>
            <person name="Zhou C."/>
            <person name="Fan Y."/>
            <person name="Li X."/>
            <person name="Huang L."/>
            <person name="Hu Y."/>
            <person name="Liang C."/>
            <person name="Hu X."/>
            <person name="Xu J."/>
            <person name="Yu X."/>
        </authorList>
    </citation>
    <scope>NUCLEOTIDE SEQUENCE [LARGE SCALE GENOMIC DNA]</scope>
    <source>
        <strain evidence="6">Henan</strain>
    </source>
</reference>
<keyword evidence="3" id="KW-0547">Nucleotide-binding</keyword>
<dbReference type="SUPFAM" id="SSF56112">
    <property type="entry name" value="Protein kinase-like (PK-like)"/>
    <property type="match status" value="1"/>
</dbReference>
<dbReference type="InterPro" id="IPR011009">
    <property type="entry name" value="Kinase-like_dom_sf"/>
</dbReference>
<reference key="2">
    <citation type="submission" date="2011-10" db="EMBL/GenBank/DDBJ databases">
        <title>The genome and transcriptome sequence of Clonorchis sinensis provide insights into the carcinogenic liver fluke.</title>
        <authorList>
            <person name="Wang X."/>
            <person name="Huang Y."/>
            <person name="Chen W."/>
            <person name="Liu H."/>
            <person name="Guo L."/>
            <person name="Chen Y."/>
            <person name="Luo F."/>
            <person name="Zhou W."/>
            <person name="Sun J."/>
            <person name="Mao Q."/>
            <person name="Liang P."/>
            <person name="Zhou C."/>
            <person name="Tian Y."/>
            <person name="Men J."/>
            <person name="Lv X."/>
            <person name="Huang L."/>
            <person name="Zhou J."/>
            <person name="Hu Y."/>
            <person name="Li R."/>
            <person name="Zhang F."/>
            <person name="Lei H."/>
            <person name="Li X."/>
            <person name="Hu X."/>
            <person name="Liang C."/>
            <person name="Xu J."/>
            <person name="Wu Z."/>
            <person name="Yu X."/>
        </authorList>
    </citation>
    <scope>NUCLEOTIDE SEQUENCE</scope>
    <source>
        <strain>Henan</strain>
    </source>
</reference>
<evidence type="ECO:0000313" key="6">
    <source>
        <dbReference type="EMBL" id="GAA52453.1"/>
    </source>
</evidence>
<organism evidence="6 7">
    <name type="scientific">Clonorchis sinensis</name>
    <name type="common">Chinese liver fluke</name>
    <dbReference type="NCBI Taxonomy" id="79923"/>
    <lineage>
        <taxon>Eukaryota</taxon>
        <taxon>Metazoa</taxon>
        <taxon>Spiralia</taxon>
        <taxon>Lophotrochozoa</taxon>
        <taxon>Platyhelminthes</taxon>
        <taxon>Trematoda</taxon>
        <taxon>Digenea</taxon>
        <taxon>Opisthorchiida</taxon>
        <taxon>Opisthorchiata</taxon>
        <taxon>Opisthorchiidae</taxon>
        <taxon>Clonorchis</taxon>
    </lineage>
</organism>
<evidence type="ECO:0000256" key="2">
    <source>
        <dbReference type="ARBA" id="ARBA00022679"/>
    </source>
</evidence>
<dbReference type="InParanoid" id="G7YHM0"/>
<dbReference type="GO" id="GO:0005524">
    <property type="term" value="F:ATP binding"/>
    <property type="evidence" value="ECO:0007669"/>
    <property type="project" value="UniProtKB-KW"/>
</dbReference>
<dbReference type="Pfam" id="PF00069">
    <property type="entry name" value="Pkinase"/>
    <property type="match status" value="1"/>
</dbReference>
<dbReference type="STRING" id="79923.G7YHM0"/>
<accession>G7YHM0</accession>
<keyword evidence="5" id="KW-0067">ATP-binding</keyword>
<keyword evidence="1" id="KW-0723">Serine/threonine-protein kinase</keyword>
<protein>
    <submittedName>
        <fullName evidence="6">Ribosomal protein S6 kinase beta-1</fullName>
    </submittedName>
</protein>
<evidence type="ECO:0000313" key="7">
    <source>
        <dbReference type="Proteomes" id="UP000008909"/>
    </source>
</evidence>
<dbReference type="PROSITE" id="PS50011">
    <property type="entry name" value="PROTEIN_KINASE_DOM"/>
    <property type="match status" value="1"/>
</dbReference>
<sequence>MERYLYGFVYFVQVFLARKIDTGQTYAMKVLKKASIVTNAKDTAHTKSERNILEMIKVRVLVLFTPWQHPFLVQLHYAFQTPGKLYLVLEFLAGGELFMQLEKEGVFMEDKARWVKFEL</sequence>
<dbReference type="EMBL" id="DF143295">
    <property type="protein sequence ID" value="GAA52453.1"/>
    <property type="molecule type" value="Genomic_DNA"/>
</dbReference>
<evidence type="ECO:0000256" key="4">
    <source>
        <dbReference type="ARBA" id="ARBA00022777"/>
    </source>
</evidence>
<dbReference type="AlphaFoldDB" id="G7YHM0"/>
<gene>
    <name evidence="6" type="ORF">CLF_108107</name>
</gene>
<keyword evidence="7" id="KW-1185">Reference proteome</keyword>
<dbReference type="InterPro" id="IPR000719">
    <property type="entry name" value="Prot_kinase_dom"/>
</dbReference>
<proteinExistence type="predicted"/>
<dbReference type="GO" id="GO:0004674">
    <property type="term" value="F:protein serine/threonine kinase activity"/>
    <property type="evidence" value="ECO:0007669"/>
    <property type="project" value="UniProtKB-KW"/>
</dbReference>
<dbReference type="Proteomes" id="UP000008909">
    <property type="component" value="Unassembled WGS sequence"/>
</dbReference>
<evidence type="ECO:0000256" key="3">
    <source>
        <dbReference type="ARBA" id="ARBA00022741"/>
    </source>
</evidence>